<protein>
    <submittedName>
        <fullName evidence="3">Reovirus-L2 domain containing protein</fullName>
    </submittedName>
</protein>
<dbReference type="OMA" id="YFDCKRP"/>
<evidence type="ECO:0000256" key="1">
    <source>
        <dbReference type="SAM" id="MobiDB-lite"/>
    </source>
</evidence>
<proteinExistence type="predicted"/>
<organism evidence="3 5">
    <name type="scientific">Pyrenophora tritici-repentis</name>
    <dbReference type="NCBI Taxonomy" id="45151"/>
    <lineage>
        <taxon>Eukaryota</taxon>
        <taxon>Fungi</taxon>
        <taxon>Dikarya</taxon>
        <taxon>Ascomycota</taxon>
        <taxon>Pezizomycotina</taxon>
        <taxon>Dothideomycetes</taxon>
        <taxon>Pleosporomycetidae</taxon>
        <taxon>Pleosporales</taxon>
        <taxon>Pleosporineae</taxon>
        <taxon>Pleosporaceae</taxon>
        <taxon>Pyrenophora</taxon>
    </lineage>
</organism>
<dbReference type="EMBL" id="NQIK02000005">
    <property type="protein sequence ID" value="KAF7570160.1"/>
    <property type="molecule type" value="Genomic_DNA"/>
</dbReference>
<dbReference type="Proteomes" id="UP000249757">
    <property type="component" value="Unassembled WGS sequence"/>
</dbReference>
<feature type="compositionally biased region" description="Low complexity" evidence="1">
    <location>
        <begin position="1"/>
        <end position="10"/>
    </location>
</feature>
<feature type="compositionally biased region" description="Low complexity" evidence="1">
    <location>
        <begin position="312"/>
        <end position="324"/>
    </location>
</feature>
<feature type="region of interest" description="Disordered" evidence="1">
    <location>
        <begin position="206"/>
        <end position="239"/>
    </location>
</feature>
<reference evidence="2 4" key="1">
    <citation type="journal article" date="2018" name="BMC Genomics">
        <title>Comparative genomics of the wheat fungal pathogen Pyrenophora tritici-repentis reveals chromosomal variations and genome plasticity.</title>
        <authorList>
            <person name="Moolhuijzen P."/>
            <person name="See P.T."/>
            <person name="Hane J.K."/>
            <person name="Shi G."/>
            <person name="Liu Z."/>
            <person name="Oliver R.P."/>
            <person name="Moffat C.S."/>
        </authorList>
    </citation>
    <scope>NUCLEOTIDE SEQUENCE [LARGE SCALE GENOMIC DNA]</scope>
    <source>
        <strain evidence="2">M4</strain>
    </source>
</reference>
<feature type="region of interest" description="Disordered" evidence="1">
    <location>
        <begin position="92"/>
        <end position="129"/>
    </location>
</feature>
<dbReference type="AlphaFoldDB" id="A0A2W1G6L0"/>
<reference evidence="3" key="2">
    <citation type="submission" date="2021-05" db="EMBL/GenBank/DDBJ databases">
        <authorList>
            <person name="Moolhuijzen P.M."/>
            <person name="Moffat C.S."/>
        </authorList>
    </citation>
    <scope>NUCLEOTIDE SEQUENCE</scope>
    <source>
        <strain evidence="3">86-124</strain>
    </source>
</reference>
<gene>
    <name evidence="3" type="ORF">Ptr86124_011084</name>
    <name evidence="2" type="ORF">PtrM4_101620</name>
</gene>
<evidence type="ECO:0000313" key="3">
    <source>
        <dbReference type="EMBL" id="KAI1510046.1"/>
    </source>
</evidence>
<feature type="region of interest" description="Disordered" evidence="1">
    <location>
        <begin position="287"/>
        <end position="324"/>
    </location>
</feature>
<evidence type="ECO:0000313" key="4">
    <source>
        <dbReference type="Proteomes" id="UP000245464"/>
    </source>
</evidence>
<dbReference type="Proteomes" id="UP000245464">
    <property type="component" value="Chromosome 5"/>
</dbReference>
<evidence type="ECO:0000313" key="5">
    <source>
        <dbReference type="Proteomes" id="UP000249757"/>
    </source>
</evidence>
<feature type="region of interest" description="Disordered" evidence="1">
    <location>
        <begin position="1"/>
        <end position="25"/>
    </location>
</feature>
<reference evidence="3" key="3">
    <citation type="journal article" date="2022" name="bioRxiv">
        <title>A global pangenome for the wheat fungal pathogen Pyrenophora tritici-repentis and prediction of effector protein structural homology.</title>
        <authorList>
            <person name="Moolhuijzen P."/>
            <person name="See P.T."/>
            <person name="Shi G."/>
            <person name="Powell H.R."/>
            <person name="Cockram J."/>
            <person name="Jorgensen L.N."/>
            <person name="Benslimane H."/>
            <person name="Strelkov S.E."/>
            <person name="Turner J."/>
            <person name="Liu Z."/>
            <person name="Moffat C.S."/>
        </authorList>
    </citation>
    <scope>NUCLEOTIDE SEQUENCE</scope>
    <source>
        <strain evidence="3">86-124</strain>
    </source>
</reference>
<name>A0A2W1G6L0_9PLEO</name>
<dbReference type="OrthoDB" id="3909054at2759"/>
<reference evidence="5" key="4">
    <citation type="journal article" date="2022" name="Microb. Genom.">
        <title>A global pangenome for the wheat fungal pathogen Pyrenophora tritici-repentis and prediction of effector protein structural homology.</title>
        <authorList>
            <person name="Moolhuijzen P.M."/>
            <person name="See P.T."/>
            <person name="Shi G."/>
            <person name="Powell H.R."/>
            <person name="Cockram J."/>
            <person name="Jorgensen L.N."/>
            <person name="Benslimane H."/>
            <person name="Strelkov S.E."/>
            <person name="Turner J."/>
            <person name="Liu Z."/>
            <person name="Moffat C.S."/>
        </authorList>
    </citation>
    <scope>NUCLEOTIDE SEQUENCE [LARGE SCALE GENOMIC DNA]</scope>
</reference>
<feature type="region of interest" description="Disordered" evidence="1">
    <location>
        <begin position="155"/>
        <end position="184"/>
    </location>
</feature>
<dbReference type="EMBL" id="NRDI02000018">
    <property type="protein sequence ID" value="KAI1510046.1"/>
    <property type="molecule type" value="Genomic_DNA"/>
</dbReference>
<accession>A0A2W1G6L0</accession>
<keyword evidence="5" id="KW-1185">Reference proteome</keyword>
<comment type="caution">
    <text evidence="3">The sequence shown here is derived from an EMBL/GenBank/DDBJ whole genome shotgun (WGS) entry which is preliminary data.</text>
</comment>
<evidence type="ECO:0000313" key="2">
    <source>
        <dbReference type="EMBL" id="KAF7570160.1"/>
    </source>
</evidence>
<sequence>MESRRSSPSPRRMRRPRYSMQRQRSNSFPIVEALGCSTPEALIILAEGRAAVRKRRARRNQSVDEAMHAFNPKDHLKFLEGLAAMATPLEQSTPYEPTHSHHSRIPSDATDRSTSTIVPDIEDAQPRNLPPTINSYSANLAQFIKDQLKSIPTYQLNEAPGSPLSPRSCPDLASPTRLSHSPNPMVRRQQEGLKVIDMPPVRPPVKSQFSAWSSTDEETPADGDALPLPESTFSPRVPVSKDSNYTPSVLGYYETSHNNSSFLFSSTPLEEDSAPDTARAFRFPSHSALPTASPEQGDDDYPSSCPSQPQLTFTSAPSYTSSSASFSYFDCKRPRAITPHMKERVVAAVTPAHLRNKRHTAMSPWEGGPVANVHDLYYESSQQRVNVDGMTFDMLREFSFPNRVTPC</sequence>